<dbReference type="Gene3D" id="2.40.40.20">
    <property type="match status" value="1"/>
</dbReference>
<dbReference type="EC" id="4.1.1.11" evidence="9"/>
<evidence type="ECO:0000256" key="1">
    <source>
        <dbReference type="ARBA" id="ARBA00022490"/>
    </source>
</evidence>
<keyword evidence="2 9" id="KW-0566">Pantothenate biosynthesis</keyword>
<evidence type="ECO:0000256" key="6">
    <source>
        <dbReference type="ARBA" id="ARBA00023239"/>
    </source>
</evidence>
<protein>
    <recommendedName>
        <fullName evidence="9">Aspartate 1-decarboxylase</fullName>
        <ecNumber evidence="9">4.1.1.11</ecNumber>
    </recommendedName>
    <alternativeName>
        <fullName evidence="9">Aspartate alpha-decarboxylase</fullName>
    </alternativeName>
    <component>
        <recommendedName>
            <fullName evidence="9">Aspartate 1-decarboxylase beta chain</fullName>
        </recommendedName>
    </component>
    <component>
        <recommendedName>
            <fullName evidence="9">Aspartate 1-decarboxylase alpha chain</fullName>
        </recommendedName>
    </component>
</protein>
<keyword evidence="8 9" id="KW-0670">Pyruvate</keyword>
<evidence type="ECO:0000256" key="9">
    <source>
        <dbReference type="HAMAP-Rule" id="MF_00446"/>
    </source>
</evidence>
<keyword evidence="5 9" id="KW-0865">Zymogen</keyword>
<dbReference type="EMBL" id="FTLW01000004">
    <property type="protein sequence ID" value="SIQ79790.1"/>
    <property type="molecule type" value="Genomic_DNA"/>
</dbReference>
<comment type="pathway">
    <text evidence="9">Cofactor biosynthesis; (R)-pantothenate biosynthesis; beta-alanine from L-aspartate: step 1/1.</text>
</comment>
<dbReference type="UniPathway" id="UPA00028">
    <property type="reaction ID" value="UER00002"/>
</dbReference>
<evidence type="ECO:0000256" key="5">
    <source>
        <dbReference type="ARBA" id="ARBA00023145"/>
    </source>
</evidence>
<comment type="function">
    <text evidence="9">Catalyzes the pyruvoyl-dependent decarboxylation of aspartate to produce beta-alanine.</text>
</comment>
<dbReference type="AlphaFoldDB" id="A0A1N6VPN5"/>
<dbReference type="GO" id="GO:0006523">
    <property type="term" value="P:alanine biosynthetic process"/>
    <property type="evidence" value="ECO:0007669"/>
    <property type="project" value="InterPro"/>
</dbReference>
<dbReference type="HAMAP" id="MF_00446">
    <property type="entry name" value="PanD"/>
    <property type="match status" value="1"/>
</dbReference>
<feature type="modified residue" description="Pyruvic acid (Ser)" evidence="9 12">
    <location>
        <position position="25"/>
    </location>
</feature>
<dbReference type="STRING" id="1604334.SAMN05421546_1841"/>
<evidence type="ECO:0000256" key="7">
    <source>
        <dbReference type="ARBA" id="ARBA00023270"/>
    </source>
</evidence>
<feature type="chain" id="PRO_5011336083" description="Aspartate 1-decarboxylase beta chain" evidence="9 13">
    <location>
        <begin position="1"/>
        <end position="24"/>
    </location>
</feature>
<evidence type="ECO:0000256" key="10">
    <source>
        <dbReference type="PIRSR" id="PIRSR006246-1"/>
    </source>
</evidence>
<keyword evidence="1 9" id="KW-0963">Cytoplasm</keyword>
<proteinExistence type="inferred from homology"/>
<comment type="similarity">
    <text evidence="9">Belongs to the PanD family.</text>
</comment>
<evidence type="ECO:0000256" key="8">
    <source>
        <dbReference type="ARBA" id="ARBA00023317"/>
    </source>
</evidence>
<dbReference type="RefSeq" id="WP_076587487.1">
    <property type="nucleotide sequence ID" value="NZ_FTLW01000004.1"/>
</dbReference>
<evidence type="ECO:0000256" key="11">
    <source>
        <dbReference type="PIRSR" id="PIRSR006246-2"/>
    </source>
</evidence>
<reference evidence="15" key="1">
    <citation type="submission" date="2017-01" db="EMBL/GenBank/DDBJ databases">
        <authorList>
            <person name="Varghese N."/>
            <person name="Submissions S."/>
        </authorList>
    </citation>
    <scope>NUCLEOTIDE SEQUENCE [LARGE SCALE GENOMIC DNA]</scope>
    <source>
        <strain evidence="15">UM1</strain>
    </source>
</reference>
<comment type="subunit">
    <text evidence="9">Heterooctamer of four alpha and four beta subunits.</text>
</comment>
<dbReference type="PANTHER" id="PTHR21012:SF0">
    <property type="entry name" value="ASPARTATE 1-DECARBOXYLASE"/>
    <property type="match status" value="1"/>
</dbReference>
<gene>
    <name evidence="9" type="primary">panD</name>
    <name evidence="14" type="ORF">SAMN05421546_1841</name>
</gene>
<dbReference type="OrthoDB" id="9803983at2"/>
<comment type="subcellular location">
    <subcellularLocation>
        <location evidence="9">Cytoplasm</location>
    </subcellularLocation>
</comment>
<evidence type="ECO:0000256" key="12">
    <source>
        <dbReference type="PIRSR" id="PIRSR006246-3"/>
    </source>
</evidence>
<evidence type="ECO:0000313" key="15">
    <source>
        <dbReference type="Proteomes" id="UP000241788"/>
    </source>
</evidence>
<feature type="binding site" evidence="9 11">
    <location>
        <begin position="73"/>
        <end position="75"/>
    </location>
    <ligand>
        <name>substrate</name>
    </ligand>
</feature>
<keyword evidence="7 9" id="KW-0704">Schiff base</keyword>
<keyword evidence="4 9" id="KW-0068">Autocatalytic cleavage</keyword>
<keyword evidence="6 9" id="KW-0456">Lyase</keyword>
<name>A0A1N6VPN5_9GAMM</name>
<dbReference type="NCBIfam" id="TIGR00223">
    <property type="entry name" value="panD"/>
    <property type="match status" value="1"/>
</dbReference>
<dbReference type="GO" id="GO:0005829">
    <property type="term" value="C:cytosol"/>
    <property type="evidence" value="ECO:0007669"/>
    <property type="project" value="TreeGrafter"/>
</dbReference>
<dbReference type="GO" id="GO:0015940">
    <property type="term" value="P:pantothenate biosynthetic process"/>
    <property type="evidence" value="ECO:0007669"/>
    <property type="project" value="UniProtKB-UniRule"/>
</dbReference>
<comment type="catalytic activity">
    <reaction evidence="9">
        <text>L-aspartate + H(+) = beta-alanine + CO2</text>
        <dbReference type="Rhea" id="RHEA:19497"/>
        <dbReference type="ChEBI" id="CHEBI:15378"/>
        <dbReference type="ChEBI" id="CHEBI:16526"/>
        <dbReference type="ChEBI" id="CHEBI:29991"/>
        <dbReference type="ChEBI" id="CHEBI:57966"/>
        <dbReference type="EC" id="4.1.1.11"/>
    </reaction>
</comment>
<dbReference type="SUPFAM" id="SSF50692">
    <property type="entry name" value="ADC-like"/>
    <property type="match status" value="1"/>
</dbReference>
<sequence>MLLTLLKAKIHRASVTHAELHYEGSCAIDSRLLEISGIRENERVEIYNINNGERFATYAIRAEAGSGIISVNGAAAHKAQPGDLVIICAYGQCDEAEAAAYKPKLVYVDRENRLTHTNESIPAQAA</sequence>
<evidence type="ECO:0000256" key="2">
    <source>
        <dbReference type="ARBA" id="ARBA00022655"/>
    </source>
</evidence>
<organism evidence="14 15">
    <name type="scientific">Solilutibacter tolerans</name>
    <dbReference type="NCBI Taxonomy" id="1604334"/>
    <lineage>
        <taxon>Bacteria</taxon>
        <taxon>Pseudomonadati</taxon>
        <taxon>Pseudomonadota</taxon>
        <taxon>Gammaproteobacteria</taxon>
        <taxon>Lysobacterales</taxon>
        <taxon>Lysobacteraceae</taxon>
        <taxon>Solilutibacter</taxon>
    </lineage>
</organism>
<feature type="active site" description="Schiff-base intermediate with substrate; via pyruvic acid" evidence="9 10">
    <location>
        <position position="25"/>
    </location>
</feature>
<comment type="cofactor">
    <cofactor evidence="9 10">
        <name>pyruvate</name>
        <dbReference type="ChEBI" id="CHEBI:15361"/>
    </cofactor>
    <text evidence="9 10">Binds 1 pyruvoyl group covalently per subunit.</text>
</comment>
<accession>A0A1N6VPN5</accession>
<comment type="PTM">
    <text evidence="9 12">Is synthesized initially as an inactive proenzyme, which is activated by self-cleavage at a specific serine bond to produce a beta-subunit with a hydroxyl group at its C-terminus and an alpha-subunit with a pyruvoyl group at its N-terminus.</text>
</comment>
<dbReference type="CDD" id="cd06919">
    <property type="entry name" value="Asp_decarbox"/>
    <property type="match status" value="1"/>
</dbReference>
<feature type="active site" description="Proton donor" evidence="9 10">
    <location>
        <position position="58"/>
    </location>
</feature>
<keyword evidence="3 9" id="KW-0210">Decarboxylase</keyword>
<dbReference type="PIRSF" id="PIRSF006246">
    <property type="entry name" value="Asp_decarbox"/>
    <property type="match status" value="1"/>
</dbReference>
<dbReference type="GO" id="GO:0004068">
    <property type="term" value="F:aspartate 1-decarboxylase activity"/>
    <property type="evidence" value="ECO:0007669"/>
    <property type="project" value="UniProtKB-UniRule"/>
</dbReference>
<dbReference type="InterPro" id="IPR009010">
    <property type="entry name" value="Asp_de-COase-like_dom_sf"/>
</dbReference>
<dbReference type="InterPro" id="IPR003190">
    <property type="entry name" value="Asp_decarbox"/>
</dbReference>
<dbReference type="PANTHER" id="PTHR21012">
    <property type="entry name" value="ASPARTATE 1-DECARBOXYLASE"/>
    <property type="match status" value="1"/>
</dbReference>
<evidence type="ECO:0000256" key="13">
    <source>
        <dbReference type="PIRSR" id="PIRSR006246-5"/>
    </source>
</evidence>
<evidence type="ECO:0000313" key="14">
    <source>
        <dbReference type="EMBL" id="SIQ79790.1"/>
    </source>
</evidence>
<feature type="chain" id="PRO_5011336085" description="Aspartate 1-decarboxylase alpha chain" evidence="9 13">
    <location>
        <begin position="25"/>
        <end position="126"/>
    </location>
</feature>
<keyword evidence="15" id="KW-1185">Reference proteome</keyword>
<dbReference type="Proteomes" id="UP000241788">
    <property type="component" value="Unassembled WGS sequence"/>
</dbReference>
<dbReference type="Pfam" id="PF02261">
    <property type="entry name" value="Asp_decarbox"/>
    <property type="match status" value="1"/>
</dbReference>
<evidence type="ECO:0000256" key="4">
    <source>
        <dbReference type="ARBA" id="ARBA00022813"/>
    </source>
</evidence>
<evidence type="ECO:0000256" key="3">
    <source>
        <dbReference type="ARBA" id="ARBA00022793"/>
    </source>
</evidence>
<feature type="binding site" evidence="9 11">
    <location>
        <position position="57"/>
    </location>
    <ligand>
        <name>substrate</name>
    </ligand>
</feature>